<gene>
    <name evidence="2" type="ORF">ACFFLM_02620</name>
</gene>
<dbReference type="Proteomes" id="UP001589733">
    <property type="component" value="Unassembled WGS sequence"/>
</dbReference>
<evidence type="ECO:0000313" key="2">
    <source>
        <dbReference type="EMBL" id="MFB9990878.1"/>
    </source>
</evidence>
<evidence type="ECO:0000313" key="3">
    <source>
        <dbReference type="Proteomes" id="UP001589733"/>
    </source>
</evidence>
<reference evidence="2 3" key="1">
    <citation type="submission" date="2024-09" db="EMBL/GenBank/DDBJ databases">
        <authorList>
            <person name="Sun Q."/>
            <person name="Mori K."/>
        </authorList>
    </citation>
    <scope>NUCLEOTIDE SEQUENCE [LARGE SCALE GENOMIC DNA]</scope>
    <source>
        <strain evidence="2 3">JCM 13503</strain>
    </source>
</reference>
<proteinExistence type="predicted"/>
<protein>
    <submittedName>
        <fullName evidence="2">Uncharacterized protein</fullName>
    </submittedName>
</protein>
<name>A0ABV6AXH7_9DEIO</name>
<dbReference type="EMBL" id="JBHLYR010000010">
    <property type="protein sequence ID" value="MFB9990878.1"/>
    <property type="molecule type" value="Genomic_DNA"/>
</dbReference>
<organism evidence="2 3">
    <name type="scientific">Deinococcus oregonensis</name>
    <dbReference type="NCBI Taxonomy" id="1805970"/>
    <lineage>
        <taxon>Bacteria</taxon>
        <taxon>Thermotogati</taxon>
        <taxon>Deinococcota</taxon>
        <taxon>Deinococci</taxon>
        <taxon>Deinococcales</taxon>
        <taxon>Deinococcaceae</taxon>
        <taxon>Deinococcus</taxon>
    </lineage>
</organism>
<feature type="compositionally biased region" description="Basic residues" evidence="1">
    <location>
        <begin position="135"/>
        <end position="150"/>
    </location>
</feature>
<evidence type="ECO:0000256" key="1">
    <source>
        <dbReference type="SAM" id="MobiDB-lite"/>
    </source>
</evidence>
<dbReference type="RefSeq" id="WP_380005259.1">
    <property type="nucleotide sequence ID" value="NZ_JBHLYR010000010.1"/>
</dbReference>
<keyword evidence="3" id="KW-1185">Reference proteome</keyword>
<accession>A0ABV6AXH7</accession>
<comment type="caution">
    <text evidence="2">The sequence shown here is derived from an EMBL/GenBank/DDBJ whole genome shotgun (WGS) entry which is preliminary data.</text>
</comment>
<feature type="region of interest" description="Disordered" evidence="1">
    <location>
        <begin position="120"/>
        <end position="150"/>
    </location>
</feature>
<sequence>MKYQKLSEVIAILDNPQRSDRFVKHLKTAVREGEIDAVYLPERFSLPKDVQRRSAEGKSQRSVREMLIEVTPAFERWLVETSVALARRRNVRTVVNAQSIEAGEVDFQALVEETRRQMQASYEKGRVLGSSRGKTPSKGRSKAKASARKK</sequence>